<evidence type="ECO:0000313" key="1">
    <source>
        <dbReference type="EMBL" id="CAB4593345.1"/>
    </source>
</evidence>
<accession>A0A6J6G2X6</accession>
<name>A0A6J6G2X6_9ZZZZ</name>
<reference evidence="1" key="1">
    <citation type="submission" date="2020-05" db="EMBL/GenBank/DDBJ databases">
        <authorList>
            <person name="Chiriac C."/>
            <person name="Salcher M."/>
            <person name="Ghai R."/>
            <person name="Kavagutti S V."/>
        </authorList>
    </citation>
    <scope>NUCLEOTIDE SEQUENCE</scope>
</reference>
<gene>
    <name evidence="1" type="ORF">UFOPK1711_01953</name>
</gene>
<organism evidence="1">
    <name type="scientific">freshwater metagenome</name>
    <dbReference type="NCBI Taxonomy" id="449393"/>
    <lineage>
        <taxon>unclassified sequences</taxon>
        <taxon>metagenomes</taxon>
        <taxon>ecological metagenomes</taxon>
    </lineage>
</organism>
<sequence>MKSGSGSNVTIPVAGSTQYLPSAVTNGLPSLGTSEQFVDVNGAVALTGQNFKLERTNGADAAPGASLLKGEIVWFVSYAPASFVSFNATGGGGTTGVNVDVAV</sequence>
<dbReference type="EMBL" id="CAEZTR010000201">
    <property type="protein sequence ID" value="CAB4593345.1"/>
    <property type="molecule type" value="Genomic_DNA"/>
</dbReference>
<proteinExistence type="predicted"/>
<dbReference type="AlphaFoldDB" id="A0A6J6G2X6"/>
<protein>
    <submittedName>
        <fullName evidence="1">Unannotated protein</fullName>
    </submittedName>
</protein>